<evidence type="ECO:0000313" key="1">
    <source>
        <dbReference type="EMBL" id="HGW29865.1"/>
    </source>
</evidence>
<accession>A0A7C4TQ41</accession>
<comment type="caution">
    <text evidence="1">The sequence shown here is derived from an EMBL/GenBank/DDBJ whole genome shotgun (WGS) entry which is preliminary data.</text>
</comment>
<protein>
    <submittedName>
        <fullName evidence="1">Uncharacterized protein</fullName>
    </submittedName>
</protein>
<proteinExistence type="predicted"/>
<reference evidence="1" key="1">
    <citation type="journal article" date="2020" name="mSystems">
        <title>Genome- and Community-Level Interaction Insights into Carbon Utilization and Element Cycling Functions of Hydrothermarchaeota in Hydrothermal Sediment.</title>
        <authorList>
            <person name="Zhou Z."/>
            <person name="Liu Y."/>
            <person name="Xu W."/>
            <person name="Pan J."/>
            <person name="Luo Z.H."/>
            <person name="Li M."/>
        </authorList>
    </citation>
    <scope>NUCLEOTIDE SEQUENCE [LARGE SCALE GENOMIC DNA]</scope>
    <source>
        <strain evidence="1">SpSt-417</strain>
    </source>
</reference>
<name>A0A7C4TQ41_UNCKA</name>
<dbReference type="EMBL" id="DSRT01000164">
    <property type="protein sequence ID" value="HGW29865.1"/>
    <property type="molecule type" value="Genomic_DNA"/>
</dbReference>
<organism evidence="1">
    <name type="scientific">candidate division WWE3 bacterium</name>
    <dbReference type="NCBI Taxonomy" id="2053526"/>
    <lineage>
        <taxon>Bacteria</taxon>
        <taxon>Katanobacteria</taxon>
    </lineage>
</organism>
<sequence length="119" mass="13544">MIFVAHAGSSVILLTERRSSKSVKDPLAFMKRILKKCKEELTMQYSVMLDVEKVRGDTIYFEEEIFPGTNTMLKKLFPKARGGMRLSVQIEKNDKTEKVVGARLVKELGIHESVRVVTN</sequence>
<gene>
    <name evidence="1" type="ORF">ENR63_03015</name>
</gene>
<dbReference type="AlphaFoldDB" id="A0A7C4TQ41"/>